<keyword evidence="2" id="KW-0547">Nucleotide-binding</keyword>
<dbReference type="GO" id="GO:0046872">
    <property type="term" value="F:metal ion binding"/>
    <property type="evidence" value="ECO:0007669"/>
    <property type="project" value="UniProtKB-KW"/>
</dbReference>
<feature type="region of interest" description="Disordered" evidence="6">
    <location>
        <begin position="474"/>
        <end position="526"/>
    </location>
</feature>
<feature type="region of interest" description="Disordered" evidence="6">
    <location>
        <begin position="539"/>
        <end position="595"/>
    </location>
</feature>
<evidence type="ECO:0000256" key="4">
    <source>
        <dbReference type="ARBA" id="ARBA00023224"/>
    </source>
</evidence>
<feature type="compositionally biased region" description="Polar residues" evidence="6">
    <location>
        <begin position="423"/>
        <end position="438"/>
    </location>
</feature>
<feature type="binding site" evidence="5">
    <location>
        <position position="109"/>
    </location>
    <ligand>
        <name>Mg(2+)</name>
        <dbReference type="ChEBI" id="CHEBI:18420"/>
    </ligand>
</feature>
<feature type="region of interest" description="Disordered" evidence="6">
    <location>
        <begin position="416"/>
        <end position="441"/>
    </location>
</feature>
<dbReference type="InterPro" id="IPR027417">
    <property type="entry name" value="P-loop_NTPase"/>
</dbReference>
<feature type="compositionally biased region" description="Polar residues" evidence="6">
    <location>
        <begin position="574"/>
        <end position="595"/>
    </location>
</feature>
<dbReference type="PANTHER" id="PTHR10218">
    <property type="entry name" value="GTP-BINDING PROTEIN ALPHA SUBUNIT"/>
    <property type="match status" value="1"/>
</dbReference>
<dbReference type="GO" id="GO:0007188">
    <property type="term" value="P:adenylate cyclase-modulating G protein-coupled receptor signaling pathway"/>
    <property type="evidence" value="ECO:0007669"/>
    <property type="project" value="TreeGrafter"/>
</dbReference>
<keyword evidence="8" id="KW-1185">Reference proteome</keyword>
<feature type="compositionally biased region" description="Polar residues" evidence="6">
    <location>
        <begin position="507"/>
        <end position="526"/>
    </location>
</feature>
<proteinExistence type="predicted"/>
<dbReference type="PANTHER" id="PTHR10218:SF302">
    <property type="entry name" value="GUANINE NUCLEOTIDE-BINDING PROTEIN ALPHA-5 SUBUNIT"/>
    <property type="match status" value="1"/>
</dbReference>
<comment type="caution">
    <text evidence="7">The sequence shown here is derived from an EMBL/GenBank/DDBJ whole genome shotgun (WGS) entry which is preliminary data.</text>
</comment>
<evidence type="ECO:0000256" key="3">
    <source>
        <dbReference type="ARBA" id="ARBA00023134"/>
    </source>
</evidence>
<keyword evidence="1 5" id="KW-0479">Metal-binding</keyword>
<reference evidence="7 8" key="1">
    <citation type="journal article" date="2018" name="BMC Genomics">
        <title>The genome of Naegleria lovaniensis, the basis for a comparative approach to unravel pathogenicity factors of the human pathogenic amoeba N. fowleri.</title>
        <authorList>
            <person name="Liechti N."/>
            <person name="Schurch N."/>
            <person name="Bruggmann R."/>
            <person name="Wittwer M."/>
        </authorList>
    </citation>
    <scope>NUCLEOTIDE SEQUENCE [LARGE SCALE GENOMIC DNA]</scope>
    <source>
        <strain evidence="7 8">ATCC 30569</strain>
    </source>
</reference>
<evidence type="ECO:0000313" key="8">
    <source>
        <dbReference type="Proteomes" id="UP000816034"/>
    </source>
</evidence>
<dbReference type="Pfam" id="PF00503">
    <property type="entry name" value="G-alpha"/>
    <property type="match status" value="1"/>
</dbReference>
<dbReference type="Gene3D" id="3.40.50.300">
    <property type="entry name" value="P-loop containing nucleotide triphosphate hydrolases"/>
    <property type="match status" value="1"/>
</dbReference>
<evidence type="ECO:0000256" key="1">
    <source>
        <dbReference type="ARBA" id="ARBA00022723"/>
    </source>
</evidence>
<dbReference type="AlphaFoldDB" id="A0AA88KRR2"/>
<organism evidence="7 8">
    <name type="scientific">Naegleria lovaniensis</name>
    <name type="common">Amoeba</name>
    <dbReference type="NCBI Taxonomy" id="51637"/>
    <lineage>
        <taxon>Eukaryota</taxon>
        <taxon>Discoba</taxon>
        <taxon>Heterolobosea</taxon>
        <taxon>Tetramitia</taxon>
        <taxon>Eutetramitia</taxon>
        <taxon>Vahlkampfiidae</taxon>
        <taxon>Naegleria</taxon>
    </lineage>
</organism>
<feature type="compositionally biased region" description="Low complexity" evidence="6">
    <location>
        <begin position="542"/>
        <end position="551"/>
    </location>
</feature>
<dbReference type="InterPro" id="IPR001019">
    <property type="entry name" value="Gprotein_alpha_su"/>
</dbReference>
<protein>
    <submittedName>
        <fullName evidence="7">Uncharacterized protein</fullName>
    </submittedName>
</protein>
<dbReference type="GO" id="GO:0001664">
    <property type="term" value="F:G protein-coupled receptor binding"/>
    <property type="evidence" value="ECO:0007669"/>
    <property type="project" value="TreeGrafter"/>
</dbReference>
<feature type="compositionally biased region" description="Polar residues" evidence="6">
    <location>
        <begin position="33"/>
        <end position="63"/>
    </location>
</feature>
<dbReference type="RefSeq" id="XP_044555410.1">
    <property type="nucleotide sequence ID" value="XM_044696975.1"/>
</dbReference>
<accession>A0AA88KRR2</accession>
<dbReference type="GO" id="GO:0005525">
    <property type="term" value="F:GTP binding"/>
    <property type="evidence" value="ECO:0007669"/>
    <property type="project" value="UniProtKB-KW"/>
</dbReference>
<dbReference type="GO" id="GO:0003924">
    <property type="term" value="F:GTPase activity"/>
    <property type="evidence" value="ECO:0007669"/>
    <property type="project" value="InterPro"/>
</dbReference>
<dbReference type="EMBL" id="PYSW02000002">
    <property type="protein sequence ID" value="KAG2393516.1"/>
    <property type="molecule type" value="Genomic_DNA"/>
</dbReference>
<evidence type="ECO:0000313" key="7">
    <source>
        <dbReference type="EMBL" id="KAG2393516.1"/>
    </source>
</evidence>
<feature type="region of interest" description="Disordered" evidence="6">
    <location>
        <begin position="24"/>
        <end position="66"/>
    </location>
</feature>
<keyword evidence="3" id="KW-0342">GTP-binding</keyword>
<keyword evidence="5" id="KW-0460">Magnesium</keyword>
<dbReference type="Proteomes" id="UP000816034">
    <property type="component" value="Unassembled WGS sequence"/>
</dbReference>
<name>A0AA88KRR2_NAELO</name>
<keyword evidence="4" id="KW-0807">Transducer</keyword>
<dbReference type="GO" id="GO:0005737">
    <property type="term" value="C:cytoplasm"/>
    <property type="evidence" value="ECO:0007669"/>
    <property type="project" value="TreeGrafter"/>
</dbReference>
<dbReference type="SUPFAM" id="SSF52540">
    <property type="entry name" value="P-loop containing nucleoside triphosphate hydrolases"/>
    <property type="match status" value="1"/>
</dbReference>
<dbReference type="GeneID" id="68099501"/>
<evidence type="ECO:0000256" key="5">
    <source>
        <dbReference type="PIRSR" id="PIRSR601019-2"/>
    </source>
</evidence>
<gene>
    <name evidence="7" type="ORF">C9374_007047</name>
</gene>
<dbReference type="GO" id="GO:0005834">
    <property type="term" value="C:heterotrimeric G-protein complex"/>
    <property type="evidence" value="ECO:0007669"/>
    <property type="project" value="TreeGrafter"/>
</dbReference>
<evidence type="ECO:0000256" key="6">
    <source>
        <dbReference type="SAM" id="MobiDB-lite"/>
    </source>
</evidence>
<evidence type="ECO:0000256" key="2">
    <source>
        <dbReference type="ARBA" id="ARBA00022741"/>
    </source>
</evidence>
<sequence length="843" mass="95652">MGNHNTTIFQSNHNDSFERSFPRINKQKREGTIPSSERNASEQTRNEHTSSINDMMTEPSITEQQEEDMEFTTDLFRLVKEQSQMDENEKKSGLPFGIILIGGCDSGKTTLWNQWKFQSNTMVTLSQTERMEFGNTLMTYLITCMKRLIYYAKNNTSSLKGSTLLHDASSTNYSHTTETASLQDLYIRHAPVIDMLLTQLDQCQQHAEIINNISEQDFRIDNCLNDTFRLLPFESLFVNPLSKNKLQSLWTNHEFLCQLCALFREPVISQIYYHKKYSSMNDTSNNESFEQLQEEKNINSSCGIVHELLYGNYLHFFLQHEEELLKLSNFLNTSSSRKSLTLHSQNMTLFQEHTDSPRNELPNIRELVLKSKNITTAIHSLKFQYSQRSICTRVIRVIERRKKQLRKATSVVDQATPLAPLSKQESSTAEEQPSTTGLPSVVSIGSIKIPKLDLSQANNTASPMNESKGLTLLLPKSARGGSGPTSSTLTSRVNSFERLSQEEESEWNTTNSCTTTSRVPTTRKSSNVVAQKLMEMVRKRSNSNNSSSSNNGVSTSPKSPSPIMSMALGHACSSPRSQFSSSNIAPMSPTSQTSSITKVIMQESTAPLDEMEKRKLQKFTMIDTPGLASQRDLVIMTLNASTKPTSTFLLKSVVFVFSLADFDLPCLDSSEFKSRLEESLSLFEKTMTLASLKERRKILLMTHVDIFIQRIAHLENDERVQLMKAITFNAGQHCSEEEPDNLIRLCFDWILSQFKNIEERRNGSHKYALEVYAIDLMNEKQVKDFTFALTIKDGILKQAPQLQVVTVFTCSSLRGVECEENRKLLVCLRNHSFVDVEFNIATK</sequence>
<dbReference type="GO" id="GO:0031683">
    <property type="term" value="F:G-protein beta/gamma-subunit complex binding"/>
    <property type="evidence" value="ECO:0007669"/>
    <property type="project" value="InterPro"/>
</dbReference>